<comment type="caution">
    <text evidence="1">The sequence shown here is derived from an EMBL/GenBank/DDBJ whole genome shotgun (WGS) entry which is preliminary data.</text>
</comment>
<dbReference type="EMBL" id="BKCJ011461103">
    <property type="protein sequence ID" value="GFD35626.1"/>
    <property type="molecule type" value="Genomic_DNA"/>
</dbReference>
<name>A0A699VQI4_TANCI</name>
<accession>A0A699VQI4</accession>
<dbReference type="AlphaFoldDB" id="A0A699VQI4"/>
<reference evidence="1" key="1">
    <citation type="journal article" date="2019" name="Sci. Rep.">
        <title>Draft genome of Tanacetum cinerariifolium, the natural source of mosquito coil.</title>
        <authorList>
            <person name="Yamashiro T."/>
            <person name="Shiraishi A."/>
            <person name="Satake H."/>
            <person name="Nakayama K."/>
        </authorList>
    </citation>
    <scope>NUCLEOTIDE SEQUENCE</scope>
</reference>
<organism evidence="1">
    <name type="scientific">Tanacetum cinerariifolium</name>
    <name type="common">Dalmatian daisy</name>
    <name type="synonym">Chrysanthemum cinerariifolium</name>
    <dbReference type="NCBI Taxonomy" id="118510"/>
    <lineage>
        <taxon>Eukaryota</taxon>
        <taxon>Viridiplantae</taxon>
        <taxon>Streptophyta</taxon>
        <taxon>Embryophyta</taxon>
        <taxon>Tracheophyta</taxon>
        <taxon>Spermatophyta</taxon>
        <taxon>Magnoliopsida</taxon>
        <taxon>eudicotyledons</taxon>
        <taxon>Gunneridae</taxon>
        <taxon>Pentapetalae</taxon>
        <taxon>asterids</taxon>
        <taxon>campanulids</taxon>
        <taxon>Asterales</taxon>
        <taxon>Asteraceae</taxon>
        <taxon>Asteroideae</taxon>
        <taxon>Anthemideae</taxon>
        <taxon>Anthemidinae</taxon>
        <taxon>Tanacetum</taxon>
    </lineage>
</organism>
<gene>
    <name evidence="1" type="ORF">Tci_907595</name>
</gene>
<sequence length="74" mass="8222">MNYVPVVVAGTSSTNISGTKDVASQGVKKDVSTLRYIALPNWFHEAHMESSNSDAQDACNWNIQSYCYFENSRS</sequence>
<proteinExistence type="predicted"/>
<evidence type="ECO:0000313" key="1">
    <source>
        <dbReference type="EMBL" id="GFD35626.1"/>
    </source>
</evidence>
<protein>
    <submittedName>
        <fullName evidence="1">Uncharacterized protein</fullName>
    </submittedName>
</protein>